<evidence type="ECO:0000256" key="5">
    <source>
        <dbReference type="RuleBase" id="RU361157"/>
    </source>
</evidence>
<dbReference type="PROSITE" id="PS51012">
    <property type="entry name" value="ABC_TM2"/>
    <property type="match status" value="1"/>
</dbReference>
<evidence type="ECO:0000256" key="1">
    <source>
        <dbReference type="ARBA" id="ARBA00004141"/>
    </source>
</evidence>
<protein>
    <recommendedName>
        <fullName evidence="5">Transport permease protein</fullName>
    </recommendedName>
</protein>
<evidence type="ECO:0000313" key="8">
    <source>
        <dbReference type="Proteomes" id="UP001141950"/>
    </source>
</evidence>
<keyword evidence="8" id="KW-1185">Reference proteome</keyword>
<accession>A0A9X2MU70</accession>
<organism evidence="7 8">
    <name type="scientific">Paenibacillus soyae</name>
    <dbReference type="NCBI Taxonomy" id="2969249"/>
    <lineage>
        <taxon>Bacteria</taxon>
        <taxon>Bacillati</taxon>
        <taxon>Bacillota</taxon>
        <taxon>Bacilli</taxon>
        <taxon>Bacillales</taxon>
        <taxon>Paenibacillaceae</taxon>
        <taxon>Paenibacillus</taxon>
    </lineage>
</organism>
<proteinExistence type="inferred from homology"/>
<dbReference type="InterPro" id="IPR047817">
    <property type="entry name" value="ABC2_TM_bact-type"/>
</dbReference>
<dbReference type="Proteomes" id="UP001141950">
    <property type="component" value="Unassembled WGS sequence"/>
</dbReference>
<name>A0A9X2MU70_9BACL</name>
<comment type="caution">
    <text evidence="7">The sequence shown here is derived from an EMBL/GenBank/DDBJ whole genome shotgun (WGS) entry which is preliminary data.</text>
</comment>
<keyword evidence="4 5" id="KW-0472">Membrane</keyword>
<feature type="transmembrane region" description="Helical" evidence="5">
    <location>
        <begin position="257"/>
        <end position="280"/>
    </location>
</feature>
<keyword evidence="2 5" id="KW-0812">Transmembrane</keyword>
<feature type="transmembrane region" description="Helical" evidence="5">
    <location>
        <begin position="20"/>
        <end position="38"/>
    </location>
</feature>
<sequence>MMVIAKRNLKLFFRDRTGVLMSFLSVFIILGLYVLFLGDTMKSNLPDAPEADFLLNSWVMAGILAVTTVTATLGAFGVMVEDRTRKLLKDFTAAPVKRQEIVGGYILSACSVGIILSIVTLLLAEVYIVANGGGLLSAVTFAQVIGILVLSVLAGGSIVFFITSLLRSHSAYTTASTIIGTLIGFLTGIYIPIGSLPEAVQWVIKLFPVSHAGAMLRTVMVEEPMTQAFAGAPEEALREFKLHMGVVFDFGGKLSTMGASIAVLAGTTVFFYLLSIMLMVRNNK</sequence>
<dbReference type="GO" id="GO:0043190">
    <property type="term" value="C:ATP-binding cassette (ABC) transporter complex"/>
    <property type="evidence" value="ECO:0007669"/>
    <property type="project" value="InterPro"/>
</dbReference>
<evidence type="ECO:0000256" key="3">
    <source>
        <dbReference type="ARBA" id="ARBA00022989"/>
    </source>
</evidence>
<dbReference type="EMBL" id="JANIPJ010000018">
    <property type="protein sequence ID" value="MCR2806575.1"/>
    <property type="molecule type" value="Genomic_DNA"/>
</dbReference>
<dbReference type="InterPro" id="IPR000412">
    <property type="entry name" value="ABC_2_transport"/>
</dbReference>
<feature type="transmembrane region" description="Helical" evidence="5">
    <location>
        <begin position="141"/>
        <end position="162"/>
    </location>
</feature>
<keyword evidence="3 5" id="KW-1133">Transmembrane helix</keyword>
<feature type="transmembrane region" description="Helical" evidence="5">
    <location>
        <begin position="174"/>
        <end position="193"/>
    </location>
</feature>
<dbReference type="InterPro" id="IPR051784">
    <property type="entry name" value="Nod_factor_ABC_transporter"/>
</dbReference>
<comment type="similarity">
    <text evidence="5">Belongs to the ABC-2 integral membrane protein family.</text>
</comment>
<keyword evidence="5" id="KW-1003">Cell membrane</keyword>
<dbReference type="PIRSF" id="PIRSF006648">
    <property type="entry name" value="DrrB"/>
    <property type="match status" value="1"/>
</dbReference>
<dbReference type="AlphaFoldDB" id="A0A9X2MU70"/>
<dbReference type="Pfam" id="PF01061">
    <property type="entry name" value="ABC2_membrane"/>
    <property type="match status" value="1"/>
</dbReference>
<dbReference type="PANTHER" id="PTHR43229">
    <property type="entry name" value="NODULATION PROTEIN J"/>
    <property type="match status" value="1"/>
</dbReference>
<evidence type="ECO:0000256" key="2">
    <source>
        <dbReference type="ARBA" id="ARBA00022692"/>
    </source>
</evidence>
<feature type="domain" description="ABC transmembrane type-2" evidence="6">
    <location>
        <begin position="17"/>
        <end position="282"/>
    </location>
</feature>
<evidence type="ECO:0000256" key="4">
    <source>
        <dbReference type="ARBA" id="ARBA00023136"/>
    </source>
</evidence>
<dbReference type="InterPro" id="IPR013525">
    <property type="entry name" value="ABC2_TM"/>
</dbReference>
<reference evidence="7" key="1">
    <citation type="submission" date="2022-08" db="EMBL/GenBank/DDBJ databases">
        <title>The genomic sequence of strain Paenibacillus sp. SCIV0701.</title>
        <authorList>
            <person name="Zhao H."/>
        </authorList>
    </citation>
    <scope>NUCLEOTIDE SEQUENCE</scope>
    <source>
        <strain evidence="7">SCIV0701</strain>
    </source>
</reference>
<dbReference type="RefSeq" id="WP_257450168.1">
    <property type="nucleotide sequence ID" value="NZ_JANIPJ010000018.1"/>
</dbReference>
<dbReference type="PANTHER" id="PTHR43229:SF2">
    <property type="entry name" value="NODULATION PROTEIN J"/>
    <property type="match status" value="1"/>
</dbReference>
<evidence type="ECO:0000313" key="7">
    <source>
        <dbReference type="EMBL" id="MCR2806575.1"/>
    </source>
</evidence>
<dbReference type="GO" id="GO:0140359">
    <property type="term" value="F:ABC-type transporter activity"/>
    <property type="evidence" value="ECO:0007669"/>
    <property type="project" value="InterPro"/>
</dbReference>
<gene>
    <name evidence="7" type="ORF">NQZ67_22080</name>
</gene>
<comment type="subcellular location">
    <subcellularLocation>
        <location evidence="5">Cell membrane</location>
        <topology evidence="5">Multi-pass membrane protein</topology>
    </subcellularLocation>
    <subcellularLocation>
        <location evidence="1">Membrane</location>
        <topology evidence="1">Multi-pass membrane protein</topology>
    </subcellularLocation>
</comment>
<feature type="transmembrane region" description="Helical" evidence="5">
    <location>
        <begin position="58"/>
        <end position="80"/>
    </location>
</feature>
<keyword evidence="5" id="KW-0813">Transport</keyword>
<feature type="transmembrane region" description="Helical" evidence="5">
    <location>
        <begin position="101"/>
        <end position="129"/>
    </location>
</feature>
<evidence type="ECO:0000259" key="6">
    <source>
        <dbReference type="PROSITE" id="PS51012"/>
    </source>
</evidence>